<comment type="caution">
    <text evidence="14">The sequence shown here is derived from an EMBL/GenBank/DDBJ whole genome shotgun (WGS) entry which is preliminary data.</text>
</comment>
<keyword evidence="7 13" id="KW-1133">Transmembrane helix</keyword>
<evidence type="ECO:0000256" key="1">
    <source>
        <dbReference type="ARBA" id="ARBA00004477"/>
    </source>
</evidence>
<dbReference type="GO" id="GO:0016126">
    <property type="term" value="P:sterol biosynthetic process"/>
    <property type="evidence" value="ECO:0007669"/>
    <property type="project" value="UniProtKB-KW"/>
</dbReference>
<dbReference type="Pfam" id="PF03694">
    <property type="entry name" value="Erg28"/>
    <property type="match status" value="1"/>
</dbReference>
<keyword evidence="10 13" id="KW-0472">Membrane</keyword>
<keyword evidence="4 13" id="KW-0812">Transmembrane</keyword>
<evidence type="ECO:0000256" key="9">
    <source>
        <dbReference type="ARBA" id="ARBA00023098"/>
    </source>
</evidence>
<keyword evidence="8" id="KW-0756">Sterol biosynthesis</keyword>
<dbReference type="PANTHER" id="PTHR15451">
    <property type="entry name" value="ERGOSTEROL BIOSYNTHETIC PROTEIN 28-RELATED"/>
    <property type="match status" value="1"/>
</dbReference>
<evidence type="ECO:0000256" key="7">
    <source>
        <dbReference type="ARBA" id="ARBA00022989"/>
    </source>
</evidence>
<feature type="transmembrane region" description="Helical" evidence="13">
    <location>
        <begin position="115"/>
        <end position="133"/>
    </location>
</feature>
<evidence type="ECO:0000256" key="2">
    <source>
        <dbReference type="ARBA" id="ARBA00005377"/>
    </source>
</evidence>
<comment type="similarity">
    <text evidence="2">Belongs to the ERG28 family.</text>
</comment>
<keyword evidence="6" id="KW-0752">Steroid biosynthesis</keyword>
<comment type="subcellular location">
    <subcellularLocation>
        <location evidence="1">Endoplasmic reticulum membrane</location>
        <topology evidence="1">Multi-pass membrane protein</topology>
    </subcellularLocation>
</comment>
<dbReference type="AlphaFoldDB" id="A0ABD3WK14"/>
<keyword evidence="15" id="KW-1185">Reference proteome</keyword>
<dbReference type="GO" id="GO:0005789">
    <property type="term" value="C:endoplasmic reticulum membrane"/>
    <property type="evidence" value="ECO:0007669"/>
    <property type="project" value="UniProtKB-SubCell"/>
</dbReference>
<dbReference type="PANTHER" id="PTHR15451:SF19">
    <property type="entry name" value="ERGOSTEROL BIOSYNTHETIC PROTEIN 28 HOMOLOG"/>
    <property type="match status" value="1"/>
</dbReference>
<feature type="transmembrane region" description="Helical" evidence="13">
    <location>
        <begin position="81"/>
        <end position="103"/>
    </location>
</feature>
<feature type="transmembrane region" description="Helical" evidence="13">
    <location>
        <begin position="53"/>
        <end position="74"/>
    </location>
</feature>
<keyword evidence="9" id="KW-0443">Lipid metabolism</keyword>
<dbReference type="EMBL" id="JBJQND010000006">
    <property type="protein sequence ID" value="KAL3874182.1"/>
    <property type="molecule type" value="Genomic_DNA"/>
</dbReference>
<keyword evidence="3" id="KW-0444">Lipid biosynthesis</keyword>
<accession>A0ABD3WK14</accession>
<keyword evidence="5" id="KW-0256">Endoplasmic reticulum</keyword>
<reference evidence="14 15" key="1">
    <citation type="submission" date="2024-11" db="EMBL/GenBank/DDBJ databases">
        <title>Chromosome-level genome assembly of the freshwater bivalve Anodonta woodiana.</title>
        <authorList>
            <person name="Chen X."/>
        </authorList>
    </citation>
    <scope>NUCLEOTIDE SEQUENCE [LARGE SCALE GENOMIC DNA]</scope>
    <source>
        <strain evidence="14">MN2024</strain>
        <tissue evidence="14">Gills</tissue>
    </source>
</reference>
<proteinExistence type="inferred from homology"/>
<evidence type="ECO:0000256" key="11">
    <source>
        <dbReference type="ARBA" id="ARBA00023166"/>
    </source>
</evidence>
<organism evidence="14 15">
    <name type="scientific">Sinanodonta woodiana</name>
    <name type="common">Chinese pond mussel</name>
    <name type="synonym">Anodonta woodiana</name>
    <dbReference type="NCBI Taxonomy" id="1069815"/>
    <lineage>
        <taxon>Eukaryota</taxon>
        <taxon>Metazoa</taxon>
        <taxon>Spiralia</taxon>
        <taxon>Lophotrochozoa</taxon>
        <taxon>Mollusca</taxon>
        <taxon>Bivalvia</taxon>
        <taxon>Autobranchia</taxon>
        <taxon>Heteroconchia</taxon>
        <taxon>Palaeoheterodonta</taxon>
        <taxon>Unionida</taxon>
        <taxon>Unionoidea</taxon>
        <taxon>Unionidae</taxon>
        <taxon>Unioninae</taxon>
        <taxon>Sinanodonta</taxon>
    </lineage>
</organism>
<gene>
    <name evidence="14" type="ORF">ACJMK2_037229</name>
</gene>
<evidence type="ECO:0000256" key="12">
    <source>
        <dbReference type="ARBA" id="ARBA00023221"/>
    </source>
</evidence>
<protein>
    <recommendedName>
        <fullName evidence="16">Ergosterol biosynthetic protein 28</fullName>
    </recommendedName>
</protein>
<evidence type="ECO:0000313" key="15">
    <source>
        <dbReference type="Proteomes" id="UP001634394"/>
    </source>
</evidence>
<keyword evidence="12" id="KW-0753">Steroid metabolism</keyword>
<evidence type="ECO:0000256" key="13">
    <source>
        <dbReference type="SAM" id="Phobius"/>
    </source>
</evidence>
<evidence type="ECO:0000256" key="6">
    <source>
        <dbReference type="ARBA" id="ARBA00022955"/>
    </source>
</evidence>
<evidence type="ECO:0000256" key="5">
    <source>
        <dbReference type="ARBA" id="ARBA00022824"/>
    </source>
</evidence>
<keyword evidence="11" id="KW-1207">Sterol metabolism</keyword>
<dbReference type="InterPro" id="IPR005352">
    <property type="entry name" value="Erg28"/>
</dbReference>
<name>A0ABD3WK14_SINWO</name>
<evidence type="ECO:0000256" key="4">
    <source>
        <dbReference type="ARBA" id="ARBA00022692"/>
    </source>
</evidence>
<evidence type="ECO:0000256" key="8">
    <source>
        <dbReference type="ARBA" id="ARBA00023011"/>
    </source>
</evidence>
<evidence type="ECO:0000313" key="14">
    <source>
        <dbReference type="EMBL" id="KAL3874182.1"/>
    </source>
</evidence>
<evidence type="ECO:0000256" key="3">
    <source>
        <dbReference type="ARBA" id="ARBA00022516"/>
    </source>
</evidence>
<evidence type="ECO:0008006" key="16">
    <source>
        <dbReference type="Google" id="ProtNLM"/>
    </source>
</evidence>
<sequence length="165" mass="19141">MYPRLNYLYLSSLRIWLSVFTLMTIGSTIQSFFDPNFLGKKLYTKSHSTVNSFASRLYGLWSFLSAALRFSCILQIHNKTLYHLTVFSFLLMLGHFISEILIFKTADLDSGMLPSLILTVVSFMAMLYGYRYLDILPSYQSLHSDNTQDSLIQLQMMKRSRKKNS</sequence>
<dbReference type="Proteomes" id="UP001634394">
    <property type="component" value="Unassembled WGS sequence"/>
</dbReference>
<evidence type="ECO:0000256" key="10">
    <source>
        <dbReference type="ARBA" id="ARBA00023136"/>
    </source>
</evidence>
<feature type="transmembrane region" description="Helical" evidence="13">
    <location>
        <begin position="12"/>
        <end position="33"/>
    </location>
</feature>